<organism evidence="6 7">
    <name type="scientific">Streptococcus vestibularis</name>
    <dbReference type="NCBI Taxonomy" id="1343"/>
    <lineage>
        <taxon>Bacteria</taxon>
        <taxon>Bacillati</taxon>
        <taxon>Bacillota</taxon>
        <taxon>Bacilli</taxon>
        <taxon>Lactobacillales</taxon>
        <taxon>Streptococcaceae</taxon>
        <taxon>Streptococcus</taxon>
    </lineage>
</organism>
<evidence type="ECO:0000259" key="5">
    <source>
        <dbReference type="PROSITE" id="PS01124"/>
    </source>
</evidence>
<feature type="transmembrane region" description="Helical" evidence="4">
    <location>
        <begin position="320"/>
        <end position="339"/>
    </location>
</feature>
<dbReference type="CDD" id="cd02208">
    <property type="entry name" value="cupin_RmlC-like"/>
    <property type="match status" value="1"/>
</dbReference>
<keyword evidence="4" id="KW-0472">Membrane</keyword>
<gene>
    <name evidence="6" type="primary">soxS</name>
    <name evidence="6" type="ORF">SSSS39_01392</name>
</gene>
<dbReference type="PROSITE" id="PS00041">
    <property type="entry name" value="HTH_ARAC_FAMILY_1"/>
    <property type="match status" value="1"/>
</dbReference>
<dbReference type="PANTHER" id="PTHR43280">
    <property type="entry name" value="ARAC-FAMILY TRANSCRIPTIONAL REGULATOR"/>
    <property type="match status" value="1"/>
</dbReference>
<evidence type="ECO:0000256" key="4">
    <source>
        <dbReference type="SAM" id="Phobius"/>
    </source>
</evidence>
<feature type="domain" description="HTH araC/xylS-type" evidence="5">
    <location>
        <begin position="214"/>
        <end position="312"/>
    </location>
</feature>
<dbReference type="InterPro" id="IPR020449">
    <property type="entry name" value="Tscrpt_reg_AraC-type_HTH"/>
</dbReference>
<dbReference type="EMBL" id="CABHNJ010000026">
    <property type="protein sequence ID" value="VUX02186.1"/>
    <property type="molecule type" value="Genomic_DNA"/>
</dbReference>
<dbReference type="SUPFAM" id="SSF51215">
    <property type="entry name" value="Regulatory protein AraC"/>
    <property type="match status" value="1"/>
</dbReference>
<dbReference type="PROSITE" id="PS01124">
    <property type="entry name" value="HTH_ARAC_FAMILY_2"/>
    <property type="match status" value="1"/>
</dbReference>
<reference evidence="6 7" key="1">
    <citation type="submission" date="2019-07" db="EMBL/GenBank/DDBJ databases">
        <authorList>
            <person name="Hibberd C M."/>
            <person name="Gehrig L. J."/>
            <person name="Chang H.-W."/>
            <person name="Venkatesh S."/>
        </authorList>
    </citation>
    <scope>NUCLEOTIDE SEQUENCE [LARGE SCALE GENOMIC DNA]</scope>
    <source>
        <strain evidence="6">Streptococcus_salivarius_SS_Bg39</strain>
    </source>
</reference>
<keyword evidence="1" id="KW-0805">Transcription regulation</keyword>
<dbReference type="InterPro" id="IPR014710">
    <property type="entry name" value="RmlC-like_jellyroll"/>
</dbReference>
<dbReference type="InterPro" id="IPR009057">
    <property type="entry name" value="Homeodomain-like_sf"/>
</dbReference>
<evidence type="ECO:0000313" key="6">
    <source>
        <dbReference type="EMBL" id="VUX02186.1"/>
    </source>
</evidence>
<dbReference type="InterPro" id="IPR037923">
    <property type="entry name" value="HTH-like"/>
</dbReference>
<dbReference type="Proteomes" id="UP000380217">
    <property type="component" value="Unassembled WGS sequence"/>
</dbReference>
<dbReference type="GO" id="GO:0043565">
    <property type="term" value="F:sequence-specific DNA binding"/>
    <property type="evidence" value="ECO:0007669"/>
    <property type="project" value="InterPro"/>
</dbReference>
<evidence type="ECO:0000256" key="1">
    <source>
        <dbReference type="ARBA" id="ARBA00023015"/>
    </source>
</evidence>
<keyword evidence="2" id="KW-0238">DNA-binding</keyword>
<proteinExistence type="predicted"/>
<dbReference type="AlphaFoldDB" id="A0A564T4D3"/>
<dbReference type="InterPro" id="IPR003313">
    <property type="entry name" value="AraC-bd"/>
</dbReference>
<sequence length="343" mass="41004">MLFKKENAIMVLSYDFERLIMSQAATDTDFKHLIDFDDNLLPFRLAETKVENGRPDILFHWHPELEIQYVYEGTARYHIDYDYFDSHAGDIFLIRPNGLHSIHPIDNQSHHTDTLHFHLDLLGQSLVDPLSLRYLQPLQNSNFKFKQCLRPSDEGYTEIKALLFEIFKMIRQKDRHYELLLKSKLEELIYLFYFYRLVERKTSDDHYRKNEKIREIIDYINQHYAENLTIDKLSLLMGYSKTHFMTIFKQHTGTSCTEFIIQARLNAACEELRNSVKPVLEIANNVGFNNLSNFNRQFKHYYDQTPSQYRKIHRNNKKELAKWLTLIFICKLLSISLYLCVFH</sequence>
<dbReference type="PRINTS" id="PR00032">
    <property type="entry name" value="HTHARAC"/>
</dbReference>
<keyword evidence="3" id="KW-0804">Transcription</keyword>
<dbReference type="InterPro" id="IPR018062">
    <property type="entry name" value="HTH_AraC-typ_CS"/>
</dbReference>
<dbReference type="Gene3D" id="1.10.10.60">
    <property type="entry name" value="Homeodomain-like"/>
    <property type="match status" value="2"/>
</dbReference>
<keyword evidence="4" id="KW-1133">Transmembrane helix</keyword>
<dbReference type="SMART" id="SM00342">
    <property type="entry name" value="HTH_ARAC"/>
    <property type="match status" value="1"/>
</dbReference>
<name>A0A564T4D3_STRVE</name>
<evidence type="ECO:0000256" key="3">
    <source>
        <dbReference type="ARBA" id="ARBA00023163"/>
    </source>
</evidence>
<evidence type="ECO:0000313" key="7">
    <source>
        <dbReference type="Proteomes" id="UP000380217"/>
    </source>
</evidence>
<dbReference type="GO" id="GO:0003700">
    <property type="term" value="F:DNA-binding transcription factor activity"/>
    <property type="evidence" value="ECO:0007669"/>
    <property type="project" value="InterPro"/>
</dbReference>
<dbReference type="PANTHER" id="PTHR43280:SF2">
    <property type="entry name" value="HTH-TYPE TRANSCRIPTIONAL REGULATOR EXSA"/>
    <property type="match status" value="1"/>
</dbReference>
<dbReference type="SUPFAM" id="SSF46689">
    <property type="entry name" value="Homeodomain-like"/>
    <property type="match status" value="2"/>
</dbReference>
<dbReference type="Pfam" id="PF12833">
    <property type="entry name" value="HTH_18"/>
    <property type="match status" value="1"/>
</dbReference>
<dbReference type="Gene3D" id="2.60.120.10">
    <property type="entry name" value="Jelly Rolls"/>
    <property type="match status" value="1"/>
</dbReference>
<protein>
    <submittedName>
        <fullName evidence="6">Regulatory protein SoxS</fullName>
    </submittedName>
</protein>
<evidence type="ECO:0000256" key="2">
    <source>
        <dbReference type="ARBA" id="ARBA00023125"/>
    </source>
</evidence>
<accession>A0A564T4D3</accession>
<dbReference type="InterPro" id="IPR018060">
    <property type="entry name" value="HTH_AraC"/>
</dbReference>
<keyword evidence="4" id="KW-0812">Transmembrane</keyword>
<dbReference type="Pfam" id="PF02311">
    <property type="entry name" value="AraC_binding"/>
    <property type="match status" value="1"/>
</dbReference>